<reference evidence="9" key="1">
    <citation type="submission" date="2016-06" db="UniProtKB">
        <authorList>
            <consortium name="WormBaseParasite"/>
        </authorList>
    </citation>
    <scope>IDENTIFICATION</scope>
</reference>
<dbReference type="PROSITE" id="PS51686">
    <property type="entry name" value="SAM_MT_RSMB_NOP"/>
    <property type="match status" value="1"/>
</dbReference>
<dbReference type="AlphaFoldDB" id="A0A183CX43"/>
<feature type="binding site" evidence="5">
    <location>
        <position position="230"/>
    </location>
    <ligand>
        <name>S-adenosyl-L-methionine</name>
        <dbReference type="ChEBI" id="CHEBI:59789"/>
    </ligand>
</feature>
<keyword evidence="8" id="KW-1185">Reference proteome</keyword>
<comment type="similarity">
    <text evidence="5">Belongs to the class I-like SAM-binding methyltransferase superfamily. RsmB/NOP family.</text>
</comment>
<dbReference type="GO" id="GO:0070475">
    <property type="term" value="P:rRNA base methylation"/>
    <property type="evidence" value="ECO:0007669"/>
    <property type="project" value="TreeGrafter"/>
</dbReference>
<evidence type="ECO:0000313" key="9">
    <source>
        <dbReference type="WBParaSite" id="GPUH_0000103401-mRNA-1"/>
    </source>
</evidence>
<evidence type="ECO:0000313" key="8">
    <source>
        <dbReference type="Proteomes" id="UP000271098"/>
    </source>
</evidence>
<organism evidence="9">
    <name type="scientific">Gongylonema pulchrum</name>
    <dbReference type="NCBI Taxonomy" id="637853"/>
    <lineage>
        <taxon>Eukaryota</taxon>
        <taxon>Metazoa</taxon>
        <taxon>Ecdysozoa</taxon>
        <taxon>Nematoda</taxon>
        <taxon>Chromadorea</taxon>
        <taxon>Rhabditida</taxon>
        <taxon>Spirurina</taxon>
        <taxon>Spiruromorpha</taxon>
        <taxon>Spiruroidea</taxon>
        <taxon>Gongylonematidae</taxon>
        <taxon>Gongylonema</taxon>
    </lineage>
</organism>
<dbReference type="InterPro" id="IPR023267">
    <property type="entry name" value="RCMT"/>
</dbReference>
<evidence type="ECO:0000256" key="3">
    <source>
        <dbReference type="ARBA" id="ARBA00022691"/>
    </source>
</evidence>
<feature type="active site" description="Nucleophile" evidence="5">
    <location>
        <position position="305"/>
    </location>
</feature>
<feature type="domain" description="SAM-dependent MTase RsmB/NOP-type" evidence="6">
    <location>
        <begin position="65"/>
        <end position="373"/>
    </location>
</feature>
<sequence length="375" mass="42796">MQDLLKKPNFDYSLLCVLLYEYVFGHGLRSVNKLYSAPILQRAAYIDQQLETVKAVDRVEESDAQQCSAAALYPRYARINTLRWSVDDALKALQDEGWIVSNMKSQEDTNWYRNAVASMTECQVYIDNHIRTLLLFPPNTDLHDHWMVVDGYLMLQDKASCLPGQILKPKSGSQIFDVCAAPGMKSTHLAAVLRNEGKIWAIDRDSDRVKTMRKIVNRAGATCISILHGDFLRIDVTDRKFSEVHYALVDPPCSGSGIVKRMDELTDDNEAKNFKRLQSLSNLQAMLLKHTMKLPNLKKVVYSTCSIYEEENEKVVEEILSDELLSEQFELACAMPKWPHRGKPEYPFGDKCLRASSDLDLSNGFFVALFKRRKK</sequence>
<dbReference type="PANTHER" id="PTHR22807:SF4">
    <property type="entry name" value="28S RRNA (CYTOSINE-C(5))-METHYLTRANSFERASE"/>
    <property type="match status" value="1"/>
</dbReference>
<dbReference type="SUPFAM" id="SSF53335">
    <property type="entry name" value="S-adenosyl-L-methionine-dependent methyltransferases"/>
    <property type="match status" value="1"/>
</dbReference>
<dbReference type="Gene3D" id="3.40.50.150">
    <property type="entry name" value="Vaccinia Virus protein VP39"/>
    <property type="match status" value="1"/>
</dbReference>
<dbReference type="GO" id="GO:0005730">
    <property type="term" value="C:nucleolus"/>
    <property type="evidence" value="ECO:0007669"/>
    <property type="project" value="TreeGrafter"/>
</dbReference>
<evidence type="ECO:0000256" key="5">
    <source>
        <dbReference type="PROSITE-ProRule" id="PRU01023"/>
    </source>
</evidence>
<evidence type="ECO:0000259" key="6">
    <source>
        <dbReference type="PROSITE" id="PS51686"/>
    </source>
</evidence>
<dbReference type="InterPro" id="IPR049560">
    <property type="entry name" value="MeTrfase_RsmB-F_NOP2_cat"/>
</dbReference>
<dbReference type="EMBL" id="UYRT01001134">
    <property type="protein sequence ID" value="VDK29249.1"/>
    <property type="molecule type" value="Genomic_DNA"/>
</dbReference>
<dbReference type="InterPro" id="IPR049561">
    <property type="entry name" value="NSUN5_7_fdxn-like"/>
</dbReference>
<dbReference type="Proteomes" id="UP000271098">
    <property type="component" value="Unassembled WGS sequence"/>
</dbReference>
<dbReference type="OrthoDB" id="417697at2759"/>
<feature type="binding site" evidence="5">
    <location>
        <position position="250"/>
    </location>
    <ligand>
        <name>S-adenosyl-L-methionine</name>
        <dbReference type="ChEBI" id="CHEBI:59789"/>
    </ligand>
</feature>
<dbReference type="WBParaSite" id="GPUH_0000103401-mRNA-1">
    <property type="protein sequence ID" value="GPUH_0000103401-mRNA-1"/>
    <property type="gene ID" value="GPUH_0000103401"/>
</dbReference>
<dbReference type="PANTHER" id="PTHR22807">
    <property type="entry name" value="NOP2 YEAST -RELATED NOL1/NOP2/FMU SUN DOMAIN-CONTAINING"/>
    <property type="match status" value="1"/>
</dbReference>
<accession>A0A183CX43</accession>
<dbReference type="InterPro" id="IPR001678">
    <property type="entry name" value="MeTrfase_RsmB-F_NOP2_dom"/>
</dbReference>
<dbReference type="Pfam" id="PF01189">
    <property type="entry name" value="Methyltr_RsmB-F"/>
    <property type="match status" value="1"/>
</dbReference>
<proteinExistence type="inferred from homology"/>
<evidence type="ECO:0000313" key="7">
    <source>
        <dbReference type="EMBL" id="VDK29249.1"/>
    </source>
</evidence>
<evidence type="ECO:0000256" key="4">
    <source>
        <dbReference type="ARBA" id="ARBA00022884"/>
    </source>
</evidence>
<keyword evidence="4 5" id="KW-0694">RNA-binding</keyword>
<dbReference type="GO" id="GO:0003723">
    <property type="term" value="F:RNA binding"/>
    <property type="evidence" value="ECO:0007669"/>
    <property type="project" value="UniProtKB-UniRule"/>
</dbReference>
<dbReference type="InterPro" id="IPR029063">
    <property type="entry name" value="SAM-dependent_MTases_sf"/>
</dbReference>
<comment type="caution">
    <text evidence="5">Lacks conserved residue(s) required for the propagation of feature annotation.</text>
</comment>
<gene>
    <name evidence="7" type="ORF">GPUH_LOCUS1034</name>
</gene>
<feature type="binding site" evidence="5">
    <location>
        <position position="203"/>
    </location>
    <ligand>
        <name>S-adenosyl-L-methionine</name>
        <dbReference type="ChEBI" id="CHEBI:59789"/>
    </ligand>
</feature>
<keyword evidence="1 5" id="KW-0489">Methyltransferase</keyword>
<dbReference type="Pfam" id="PF21148">
    <property type="entry name" value="NSUN5_fdxn-like"/>
    <property type="match status" value="1"/>
</dbReference>
<protein>
    <submittedName>
        <fullName evidence="9">SAM_MT_RSMB_NOP domain-containing protein</fullName>
    </submittedName>
</protein>
<dbReference type="GO" id="GO:0008173">
    <property type="term" value="F:RNA methyltransferase activity"/>
    <property type="evidence" value="ECO:0007669"/>
    <property type="project" value="InterPro"/>
</dbReference>
<keyword evidence="3 5" id="KW-0949">S-adenosyl-L-methionine</keyword>
<dbReference type="CDD" id="cd02440">
    <property type="entry name" value="AdoMet_MTases"/>
    <property type="match status" value="1"/>
</dbReference>
<evidence type="ECO:0000256" key="1">
    <source>
        <dbReference type="ARBA" id="ARBA00022603"/>
    </source>
</evidence>
<evidence type="ECO:0000256" key="2">
    <source>
        <dbReference type="ARBA" id="ARBA00022679"/>
    </source>
</evidence>
<keyword evidence="2 5" id="KW-0808">Transferase</keyword>
<reference evidence="7 8" key="2">
    <citation type="submission" date="2018-11" db="EMBL/GenBank/DDBJ databases">
        <authorList>
            <consortium name="Pathogen Informatics"/>
        </authorList>
    </citation>
    <scope>NUCLEOTIDE SEQUENCE [LARGE SCALE GENOMIC DNA]</scope>
</reference>
<name>A0A183CX43_9BILA</name>
<dbReference type="PRINTS" id="PR02008">
    <property type="entry name" value="RCMTFAMILY"/>
</dbReference>
<dbReference type="Gene3D" id="3.30.70.1170">
    <property type="entry name" value="Sun protein, domain 3"/>
    <property type="match status" value="1"/>
</dbReference>